<gene>
    <name evidence="2" type="ORF">CLV47_103115</name>
</gene>
<dbReference type="InterPro" id="IPR000073">
    <property type="entry name" value="AB_hydrolase_1"/>
</dbReference>
<dbReference type="PANTHER" id="PTHR43798:SF33">
    <property type="entry name" value="HYDROLASE, PUTATIVE (AFU_ORTHOLOGUE AFUA_2G14860)-RELATED"/>
    <property type="match status" value="1"/>
</dbReference>
<dbReference type="Gene3D" id="3.40.50.1820">
    <property type="entry name" value="alpha/beta hydrolase"/>
    <property type="match status" value="1"/>
</dbReference>
<feature type="domain" description="AB hydrolase-1" evidence="1">
    <location>
        <begin position="37"/>
        <end position="239"/>
    </location>
</feature>
<evidence type="ECO:0000313" key="3">
    <source>
        <dbReference type="Proteomes" id="UP000237752"/>
    </source>
</evidence>
<dbReference type="OrthoDB" id="63519at2"/>
<comment type="caution">
    <text evidence="2">The sequence shown here is derived from an EMBL/GenBank/DDBJ whole genome shotgun (WGS) entry which is preliminary data.</text>
</comment>
<evidence type="ECO:0000313" key="2">
    <source>
        <dbReference type="EMBL" id="PRZ43059.1"/>
    </source>
</evidence>
<accession>A0A2T1A374</accession>
<dbReference type="InterPro" id="IPR050266">
    <property type="entry name" value="AB_hydrolase_sf"/>
</dbReference>
<name>A0A2T1A374_9ACTN</name>
<sequence>MADTVASADGTPIAYQSAGAGDALILTVGALSASQSVGPLVDLLADQFTVYRYDRRGRGSSGDSTSYSVAREVEDLRAVLQVTGGSANLYGHSSGGILALRAAHSTPGFAKVAVYEPPFCVEPKPGFPEHIEKLLADDNRDEAVAEWMRSTGAPYNDGWKHAPFWPSLVALAHTLPYDLRLAGDGTVPSEELAHISAETLALYGGDSQGWALESATAVAAAIPGARAKMVPGQGHPVAHEVVAPILADFFLQ</sequence>
<dbReference type="GO" id="GO:0016020">
    <property type="term" value="C:membrane"/>
    <property type="evidence" value="ECO:0007669"/>
    <property type="project" value="TreeGrafter"/>
</dbReference>
<proteinExistence type="predicted"/>
<reference evidence="2 3" key="1">
    <citation type="submission" date="2018-03" db="EMBL/GenBank/DDBJ databases">
        <title>Genomic Encyclopedia of Archaeal and Bacterial Type Strains, Phase II (KMG-II): from individual species to whole genera.</title>
        <authorList>
            <person name="Goeker M."/>
        </authorList>
    </citation>
    <scope>NUCLEOTIDE SEQUENCE [LARGE SCALE GENOMIC DNA]</scope>
    <source>
        <strain evidence="2 3">DSM 100065</strain>
    </source>
</reference>
<dbReference type="AlphaFoldDB" id="A0A2T1A374"/>
<dbReference type="PANTHER" id="PTHR43798">
    <property type="entry name" value="MONOACYLGLYCEROL LIPASE"/>
    <property type="match status" value="1"/>
</dbReference>
<dbReference type="GO" id="GO:0003824">
    <property type="term" value="F:catalytic activity"/>
    <property type="evidence" value="ECO:0007669"/>
    <property type="project" value="UniProtKB-ARBA"/>
</dbReference>
<dbReference type="Pfam" id="PF12697">
    <property type="entry name" value="Abhydrolase_6"/>
    <property type="match status" value="1"/>
</dbReference>
<dbReference type="SUPFAM" id="SSF53474">
    <property type="entry name" value="alpha/beta-Hydrolases"/>
    <property type="match status" value="1"/>
</dbReference>
<dbReference type="EMBL" id="PVUE01000003">
    <property type="protein sequence ID" value="PRZ43059.1"/>
    <property type="molecule type" value="Genomic_DNA"/>
</dbReference>
<dbReference type="Proteomes" id="UP000237752">
    <property type="component" value="Unassembled WGS sequence"/>
</dbReference>
<dbReference type="InterPro" id="IPR029058">
    <property type="entry name" value="AB_hydrolase_fold"/>
</dbReference>
<protein>
    <submittedName>
        <fullName evidence="2">Pimeloyl-ACP methyl ester carboxylesterase</fullName>
    </submittedName>
</protein>
<keyword evidence="3" id="KW-1185">Reference proteome</keyword>
<evidence type="ECO:0000259" key="1">
    <source>
        <dbReference type="Pfam" id="PF12697"/>
    </source>
</evidence>
<dbReference type="RefSeq" id="WP_106348037.1">
    <property type="nucleotide sequence ID" value="NZ_PVUE01000003.1"/>
</dbReference>
<organism evidence="2 3">
    <name type="scientific">Antricoccus suffuscus</name>
    <dbReference type="NCBI Taxonomy" id="1629062"/>
    <lineage>
        <taxon>Bacteria</taxon>
        <taxon>Bacillati</taxon>
        <taxon>Actinomycetota</taxon>
        <taxon>Actinomycetes</taxon>
        <taxon>Geodermatophilales</taxon>
        <taxon>Antricoccaceae</taxon>
        <taxon>Antricoccus</taxon>
    </lineage>
</organism>